<protein>
    <recommendedName>
        <fullName evidence="2">Ferritin</fullName>
    </recommendedName>
</protein>
<dbReference type="AlphaFoldDB" id="A0A8S9LBH8"/>
<name>A0A8S9LBH8_BRACR</name>
<organism evidence="1">
    <name type="scientific">Brassica cretica</name>
    <name type="common">Mustard</name>
    <dbReference type="NCBI Taxonomy" id="69181"/>
    <lineage>
        <taxon>Eukaryota</taxon>
        <taxon>Viridiplantae</taxon>
        <taxon>Streptophyta</taxon>
        <taxon>Embryophyta</taxon>
        <taxon>Tracheophyta</taxon>
        <taxon>Spermatophyta</taxon>
        <taxon>Magnoliopsida</taxon>
        <taxon>eudicotyledons</taxon>
        <taxon>Gunneridae</taxon>
        <taxon>Pentapetalae</taxon>
        <taxon>rosids</taxon>
        <taxon>malvids</taxon>
        <taxon>Brassicales</taxon>
        <taxon>Brassicaceae</taxon>
        <taxon>Brassiceae</taxon>
        <taxon>Brassica</taxon>
    </lineage>
</organism>
<gene>
    <name evidence="1" type="ORF">F2Q70_00028632</name>
</gene>
<sequence>MLLKTVSSSSAAREFPWRSQRTFLLCYPPRTFLENLKIYPSLFVFQLFEEVKKELDLVPRSSHVSLGRQKYSDEQIKFFKESSVEEREHAEKLIQPALRA</sequence>
<evidence type="ECO:0000313" key="1">
    <source>
        <dbReference type="EMBL" id="KAF2604185.1"/>
    </source>
</evidence>
<accession>A0A8S9LBH8</accession>
<comment type="caution">
    <text evidence="1">The sequence shown here is derived from an EMBL/GenBank/DDBJ whole genome shotgun (WGS) entry which is preliminary data.</text>
</comment>
<proteinExistence type="predicted"/>
<evidence type="ECO:0008006" key="2">
    <source>
        <dbReference type="Google" id="ProtNLM"/>
    </source>
</evidence>
<reference evidence="1" key="1">
    <citation type="submission" date="2019-12" db="EMBL/GenBank/DDBJ databases">
        <title>Genome sequencing and annotation of Brassica cretica.</title>
        <authorList>
            <person name="Studholme D.J."/>
            <person name="Sarris P.F."/>
        </authorList>
    </citation>
    <scope>NUCLEOTIDE SEQUENCE</scope>
    <source>
        <strain evidence="1">PFS-102/07</strain>
        <tissue evidence="1">Leaf</tissue>
    </source>
</reference>
<dbReference type="EMBL" id="QGKY02000094">
    <property type="protein sequence ID" value="KAF2604185.1"/>
    <property type="molecule type" value="Genomic_DNA"/>
</dbReference>